<dbReference type="GO" id="GO:0032259">
    <property type="term" value="P:methylation"/>
    <property type="evidence" value="ECO:0007669"/>
    <property type="project" value="UniProtKB-KW"/>
</dbReference>
<dbReference type="PANTHER" id="PTHR43861:SF1">
    <property type="entry name" value="TRANS-ACONITATE 2-METHYLTRANSFERASE"/>
    <property type="match status" value="1"/>
</dbReference>
<dbReference type="InterPro" id="IPR029063">
    <property type="entry name" value="SAM-dependent_MTases_sf"/>
</dbReference>
<gene>
    <name evidence="2" type="ORF">FZD47_05910</name>
</gene>
<accession>A0A5D4SND6</accession>
<dbReference type="Proteomes" id="UP000323732">
    <property type="component" value="Unassembled WGS sequence"/>
</dbReference>
<dbReference type="InterPro" id="IPR013216">
    <property type="entry name" value="Methyltransf_11"/>
</dbReference>
<comment type="caution">
    <text evidence="2">The sequence shown here is derived from an EMBL/GenBank/DDBJ whole genome shotgun (WGS) entry which is preliminary data.</text>
</comment>
<name>A0A5D4SND6_9BACI</name>
<evidence type="ECO:0000313" key="2">
    <source>
        <dbReference type="EMBL" id="TYS64895.1"/>
    </source>
</evidence>
<keyword evidence="2" id="KW-0489">Methyltransferase</keyword>
<dbReference type="SUPFAM" id="SSF53335">
    <property type="entry name" value="S-adenosyl-L-methionine-dependent methyltransferases"/>
    <property type="match status" value="1"/>
</dbReference>
<reference evidence="2 3" key="1">
    <citation type="submission" date="2019-08" db="EMBL/GenBank/DDBJ databases">
        <title>Bacillus genomes from the desert of Cuatro Cienegas, Coahuila.</title>
        <authorList>
            <person name="Olmedo-Alvarez G."/>
        </authorList>
    </citation>
    <scope>NUCLEOTIDE SEQUENCE [LARGE SCALE GENOMIC DNA]</scope>
    <source>
        <strain evidence="2 3">CH37_1T</strain>
    </source>
</reference>
<proteinExistence type="predicted"/>
<dbReference type="EMBL" id="VTES01000002">
    <property type="protein sequence ID" value="TYS64895.1"/>
    <property type="molecule type" value="Genomic_DNA"/>
</dbReference>
<organism evidence="2 3">
    <name type="scientific">Bacillus infantis</name>
    <dbReference type="NCBI Taxonomy" id="324767"/>
    <lineage>
        <taxon>Bacteria</taxon>
        <taxon>Bacillati</taxon>
        <taxon>Bacillota</taxon>
        <taxon>Bacilli</taxon>
        <taxon>Bacillales</taxon>
        <taxon>Bacillaceae</taxon>
        <taxon>Bacillus</taxon>
    </lineage>
</organism>
<dbReference type="RefSeq" id="WP_148949316.1">
    <property type="nucleotide sequence ID" value="NZ_VTES01000002.1"/>
</dbReference>
<protein>
    <submittedName>
        <fullName evidence="2">Methyltransferase domain-containing protein</fullName>
    </submittedName>
</protein>
<dbReference type="AlphaFoldDB" id="A0A5D4SND6"/>
<feature type="domain" description="Methyltransferase type 11" evidence="1">
    <location>
        <begin position="51"/>
        <end position="148"/>
    </location>
</feature>
<evidence type="ECO:0000313" key="3">
    <source>
        <dbReference type="Proteomes" id="UP000323732"/>
    </source>
</evidence>
<keyword evidence="2" id="KW-0808">Transferase</keyword>
<dbReference type="Pfam" id="PF08241">
    <property type="entry name" value="Methyltransf_11"/>
    <property type="match status" value="1"/>
</dbReference>
<sequence>MKTEILEKNKESWNLSAERFFGRNPLPEYGPLAPVEDELNLLGDPAGKKVLDIGCGSGHSLLYMDRRGAAELWGIDLSPKQIHTAQQVLGGAAAPVRLFESPMENDPGLPDQYFDIVYSIYALGWTTSLEETLGNIHRYLKPGGTFIFSWEHPFFSRIRSKDSSIIIVKPYHEEGIYNHEGWNTPAFMQQYKVSTYINALVSQGFKIERVIEEACLSEEDRNRHSNRWYSYEKAQYLPTTIIIKSTKAI</sequence>
<dbReference type="PANTHER" id="PTHR43861">
    <property type="entry name" value="TRANS-ACONITATE 2-METHYLTRANSFERASE-RELATED"/>
    <property type="match status" value="1"/>
</dbReference>
<dbReference type="CDD" id="cd02440">
    <property type="entry name" value="AdoMet_MTases"/>
    <property type="match status" value="1"/>
</dbReference>
<dbReference type="Gene3D" id="3.40.50.150">
    <property type="entry name" value="Vaccinia Virus protein VP39"/>
    <property type="match status" value="1"/>
</dbReference>
<dbReference type="GO" id="GO:0008757">
    <property type="term" value="F:S-adenosylmethionine-dependent methyltransferase activity"/>
    <property type="evidence" value="ECO:0007669"/>
    <property type="project" value="InterPro"/>
</dbReference>
<evidence type="ECO:0000259" key="1">
    <source>
        <dbReference type="Pfam" id="PF08241"/>
    </source>
</evidence>